<dbReference type="GO" id="GO:0007156">
    <property type="term" value="P:homophilic cell adhesion via plasma membrane adhesion molecules"/>
    <property type="evidence" value="ECO:0007669"/>
    <property type="project" value="InterPro"/>
</dbReference>
<evidence type="ECO:0000313" key="11">
    <source>
        <dbReference type="EMBL" id="KAK5610053.1"/>
    </source>
</evidence>
<dbReference type="CDD" id="cd11304">
    <property type="entry name" value="Cadherin_repeat"/>
    <property type="match status" value="1"/>
</dbReference>
<keyword evidence="4" id="KW-0677">Repeat</keyword>
<dbReference type="GO" id="GO:0016342">
    <property type="term" value="C:catenin complex"/>
    <property type="evidence" value="ECO:0007669"/>
    <property type="project" value="TreeGrafter"/>
</dbReference>
<evidence type="ECO:0000256" key="7">
    <source>
        <dbReference type="ARBA" id="ARBA00023136"/>
    </source>
</evidence>
<evidence type="ECO:0000256" key="8">
    <source>
        <dbReference type="ARBA" id="ARBA00023180"/>
    </source>
</evidence>
<dbReference type="PROSITE" id="PS00232">
    <property type="entry name" value="CADHERIN_1"/>
    <property type="match status" value="1"/>
</dbReference>
<keyword evidence="7" id="KW-0472">Membrane</keyword>
<keyword evidence="6" id="KW-0130">Cell adhesion</keyword>
<evidence type="ECO:0000256" key="4">
    <source>
        <dbReference type="ARBA" id="ARBA00022737"/>
    </source>
</evidence>
<keyword evidence="12" id="KW-1185">Reference proteome</keyword>
<dbReference type="GO" id="GO:0008013">
    <property type="term" value="F:beta-catenin binding"/>
    <property type="evidence" value="ECO:0007669"/>
    <property type="project" value="TreeGrafter"/>
</dbReference>
<dbReference type="InterPro" id="IPR002126">
    <property type="entry name" value="Cadherin-like_dom"/>
</dbReference>
<dbReference type="GO" id="GO:0045296">
    <property type="term" value="F:cadherin binding"/>
    <property type="evidence" value="ECO:0007669"/>
    <property type="project" value="TreeGrafter"/>
</dbReference>
<dbReference type="GO" id="GO:0005912">
    <property type="term" value="C:adherens junction"/>
    <property type="evidence" value="ECO:0007669"/>
    <property type="project" value="TreeGrafter"/>
</dbReference>
<dbReference type="FunFam" id="2.60.40.60:FF:000022">
    <property type="entry name" value="Cadherin 2"/>
    <property type="match status" value="1"/>
</dbReference>
<keyword evidence="2" id="KW-1003">Cell membrane</keyword>
<dbReference type="PRINTS" id="PR00205">
    <property type="entry name" value="CADHERIN"/>
</dbReference>
<dbReference type="Proteomes" id="UP001311232">
    <property type="component" value="Unassembled WGS sequence"/>
</dbReference>
<dbReference type="GO" id="GO:0016477">
    <property type="term" value="P:cell migration"/>
    <property type="evidence" value="ECO:0007669"/>
    <property type="project" value="TreeGrafter"/>
</dbReference>
<dbReference type="InterPro" id="IPR015919">
    <property type="entry name" value="Cadherin-like_sf"/>
</dbReference>
<feature type="domain" description="Cadherin" evidence="10">
    <location>
        <begin position="21"/>
        <end position="132"/>
    </location>
</feature>
<evidence type="ECO:0000256" key="1">
    <source>
        <dbReference type="ARBA" id="ARBA00004236"/>
    </source>
</evidence>
<dbReference type="SMART" id="SM00112">
    <property type="entry name" value="CA"/>
    <property type="match status" value="1"/>
</dbReference>
<dbReference type="SUPFAM" id="SSF49313">
    <property type="entry name" value="Cadherin-like"/>
    <property type="match status" value="2"/>
</dbReference>
<dbReference type="GO" id="GO:0044331">
    <property type="term" value="P:cell-cell adhesion mediated by cadherin"/>
    <property type="evidence" value="ECO:0007669"/>
    <property type="project" value="TreeGrafter"/>
</dbReference>
<dbReference type="GO" id="GO:0034332">
    <property type="term" value="P:adherens junction organization"/>
    <property type="evidence" value="ECO:0007669"/>
    <property type="project" value="TreeGrafter"/>
</dbReference>
<feature type="domain" description="Cadherin" evidence="10">
    <location>
        <begin position="133"/>
        <end position="198"/>
    </location>
</feature>
<evidence type="ECO:0000313" key="12">
    <source>
        <dbReference type="Proteomes" id="UP001311232"/>
    </source>
</evidence>
<dbReference type="PANTHER" id="PTHR24027">
    <property type="entry name" value="CADHERIN-23"/>
    <property type="match status" value="1"/>
</dbReference>
<dbReference type="InterPro" id="IPR020894">
    <property type="entry name" value="Cadherin_CS"/>
</dbReference>
<accession>A0AAV9RM89</accession>
<reference evidence="11 12" key="1">
    <citation type="submission" date="2021-06" db="EMBL/GenBank/DDBJ databases">
        <authorList>
            <person name="Palmer J.M."/>
        </authorList>
    </citation>
    <scope>NUCLEOTIDE SEQUENCE [LARGE SCALE GENOMIC DNA]</scope>
    <source>
        <strain evidence="11 12">MEX-2019</strain>
        <tissue evidence="11">Muscle</tissue>
    </source>
</reference>
<keyword evidence="8" id="KW-0325">Glycoprotein</keyword>
<dbReference type="FunFam" id="2.60.40.60:FF:000019">
    <property type="entry name" value="Cadherin 2"/>
    <property type="match status" value="1"/>
</dbReference>
<dbReference type="PANTHER" id="PTHR24027:SF319">
    <property type="entry name" value="CADHERIN-1"/>
    <property type="match status" value="1"/>
</dbReference>
<proteinExistence type="predicted"/>
<evidence type="ECO:0000256" key="6">
    <source>
        <dbReference type="ARBA" id="ARBA00022889"/>
    </source>
</evidence>
<evidence type="ECO:0000256" key="9">
    <source>
        <dbReference type="PROSITE-ProRule" id="PRU00043"/>
    </source>
</evidence>
<name>A0AAV9RM89_9TELE</name>
<feature type="non-terminal residue" evidence="11">
    <location>
        <position position="198"/>
    </location>
</feature>
<sequence>MVICMSPELDREKKDKYMFQAHAVAEGEVPEASQKGVEVIQVVATDADDPNTDNADILYRIVSQEPEEPNPSMFTINPVTGVIRVIVGALDREKIFQYTLTVQAADLKGEGLAGFAKVLIKVIDSNDHAPVFTESPYTAAVDENKVDAVVVRMLVTDEDEPHSPAWNAKFKIIDGDPGNLFTVKTGTNKQEGIISTAK</sequence>
<dbReference type="GO" id="GO:0000902">
    <property type="term" value="P:cell morphogenesis"/>
    <property type="evidence" value="ECO:0007669"/>
    <property type="project" value="TreeGrafter"/>
</dbReference>
<protein>
    <recommendedName>
        <fullName evidence="10">Cadherin domain-containing protein</fullName>
    </recommendedName>
</protein>
<comment type="caution">
    <text evidence="11">The sequence shown here is derived from an EMBL/GenBank/DDBJ whole genome shotgun (WGS) entry which is preliminary data.</text>
</comment>
<keyword evidence="5 9" id="KW-0106">Calcium</keyword>
<gene>
    <name evidence="11" type="ORF">CRENBAI_013488</name>
</gene>
<dbReference type="GO" id="GO:0016339">
    <property type="term" value="P:calcium-dependent cell-cell adhesion via plasma membrane cell adhesion molecules"/>
    <property type="evidence" value="ECO:0007669"/>
    <property type="project" value="TreeGrafter"/>
</dbReference>
<keyword evidence="3" id="KW-0479">Metal-binding</keyword>
<evidence type="ECO:0000256" key="5">
    <source>
        <dbReference type="ARBA" id="ARBA00022837"/>
    </source>
</evidence>
<dbReference type="InterPro" id="IPR039808">
    <property type="entry name" value="Cadherin"/>
</dbReference>
<dbReference type="AlphaFoldDB" id="A0AAV9RM89"/>
<dbReference type="GO" id="GO:0005509">
    <property type="term" value="F:calcium ion binding"/>
    <property type="evidence" value="ECO:0007669"/>
    <property type="project" value="UniProtKB-UniRule"/>
</dbReference>
<dbReference type="GO" id="GO:0005737">
    <property type="term" value="C:cytoplasm"/>
    <property type="evidence" value="ECO:0007669"/>
    <property type="project" value="TreeGrafter"/>
</dbReference>
<dbReference type="GO" id="GO:0007043">
    <property type="term" value="P:cell-cell junction assembly"/>
    <property type="evidence" value="ECO:0007669"/>
    <property type="project" value="TreeGrafter"/>
</dbReference>
<dbReference type="EMBL" id="JAHHUM010001704">
    <property type="protein sequence ID" value="KAK5610053.1"/>
    <property type="molecule type" value="Genomic_DNA"/>
</dbReference>
<evidence type="ECO:0000259" key="10">
    <source>
        <dbReference type="PROSITE" id="PS50268"/>
    </source>
</evidence>
<comment type="subcellular location">
    <subcellularLocation>
        <location evidence="1">Cell membrane</location>
    </subcellularLocation>
</comment>
<evidence type="ECO:0000256" key="3">
    <source>
        <dbReference type="ARBA" id="ARBA00022723"/>
    </source>
</evidence>
<dbReference type="Gene3D" id="2.60.40.60">
    <property type="entry name" value="Cadherins"/>
    <property type="match status" value="2"/>
</dbReference>
<dbReference type="PROSITE" id="PS50268">
    <property type="entry name" value="CADHERIN_2"/>
    <property type="match status" value="2"/>
</dbReference>
<dbReference type="Pfam" id="PF00028">
    <property type="entry name" value="Cadherin"/>
    <property type="match status" value="1"/>
</dbReference>
<evidence type="ECO:0000256" key="2">
    <source>
        <dbReference type="ARBA" id="ARBA00022475"/>
    </source>
</evidence>
<organism evidence="11 12">
    <name type="scientific">Crenichthys baileyi</name>
    <name type="common">White River springfish</name>
    <dbReference type="NCBI Taxonomy" id="28760"/>
    <lineage>
        <taxon>Eukaryota</taxon>
        <taxon>Metazoa</taxon>
        <taxon>Chordata</taxon>
        <taxon>Craniata</taxon>
        <taxon>Vertebrata</taxon>
        <taxon>Euteleostomi</taxon>
        <taxon>Actinopterygii</taxon>
        <taxon>Neopterygii</taxon>
        <taxon>Teleostei</taxon>
        <taxon>Neoteleostei</taxon>
        <taxon>Acanthomorphata</taxon>
        <taxon>Ovalentaria</taxon>
        <taxon>Atherinomorphae</taxon>
        <taxon>Cyprinodontiformes</taxon>
        <taxon>Goodeidae</taxon>
        <taxon>Crenichthys</taxon>
    </lineage>
</organism>